<feature type="transmembrane region" description="Helical" evidence="2">
    <location>
        <begin position="95"/>
        <end position="115"/>
    </location>
</feature>
<organism evidence="3 4">
    <name type="scientific">Dictyocaulus viviparus</name>
    <name type="common">Bovine lungworm</name>
    <dbReference type="NCBI Taxonomy" id="29172"/>
    <lineage>
        <taxon>Eukaryota</taxon>
        <taxon>Metazoa</taxon>
        <taxon>Ecdysozoa</taxon>
        <taxon>Nematoda</taxon>
        <taxon>Chromadorea</taxon>
        <taxon>Rhabditida</taxon>
        <taxon>Rhabditina</taxon>
        <taxon>Rhabditomorpha</taxon>
        <taxon>Strongyloidea</taxon>
        <taxon>Metastrongylidae</taxon>
        <taxon>Dictyocaulus</taxon>
    </lineage>
</organism>
<dbReference type="PANTHER" id="PTHR11360:SF286">
    <property type="entry name" value="GH22266P"/>
    <property type="match status" value="1"/>
</dbReference>
<name>A0A0D8XUX1_DICVI</name>
<feature type="transmembrane region" description="Helical" evidence="2">
    <location>
        <begin position="256"/>
        <end position="275"/>
    </location>
</feature>
<evidence type="ECO:0000313" key="4">
    <source>
        <dbReference type="Proteomes" id="UP000053766"/>
    </source>
</evidence>
<dbReference type="EMBL" id="KN716302">
    <property type="protein sequence ID" value="KJH47564.1"/>
    <property type="molecule type" value="Genomic_DNA"/>
</dbReference>
<keyword evidence="2" id="KW-1133">Transmembrane helix</keyword>
<dbReference type="Pfam" id="PF07690">
    <property type="entry name" value="MFS_1"/>
    <property type="match status" value="1"/>
</dbReference>
<dbReference type="GO" id="GO:0008028">
    <property type="term" value="F:monocarboxylic acid transmembrane transporter activity"/>
    <property type="evidence" value="ECO:0007669"/>
    <property type="project" value="TreeGrafter"/>
</dbReference>
<gene>
    <name evidence="3" type="ORF">DICVIV_06360</name>
</gene>
<dbReference type="STRING" id="29172.A0A0D8XUX1"/>
<dbReference type="AlphaFoldDB" id="A0A0D8XUX1"/>
<dbReference type="InterPro" id="IPR036259">
    <property type="entry name" value="MFS_trans_sf"/>
</dbReference>
<reference evidence="3 4" key="1">
    <citation type="submission" date="2013-11" db="EMBL/GenBank/DDBJ databases">
        <title>Draft genome of the bovine lungworm Dictyocaulus viviparus.</title>
        <authorList>
            <person name="Mitreva M."/>
        </authorList>
    </citation>
    <scope>NUCLEOTIDE SEQUENCE [LARGE SCALE GENOMIC DNA]</scope>
    <source>
        <strain evidence="3 4">HannoverDv2000</strain>
    </source>
</reference>
<dbReference type="PANTHER" id="PTHR11360">
    <property type="entry name" value="MONOCARBOXYLATE TRANSPORTER"/>
    <property type="match status" value="1"/>
</dbReference>
<dbReference type="InterPro" id="IPR050327">
    <property type="entry name" value="Proton-linked_MCT"/>
</dbReference>
<accession>A0A0D8XUX1</accession>
<evidence type="ECO:0000256" key="2">
    <source>
        <dbReference type="SAM" id="Phobius"/>
    </source>
</evidence>
<dbReference type="SUPFAM" id="SSF103473">
    <property type="entry name" value="MFS general substrate transporter"/>
    <property type="match status" value="1"/>
</dbReference>
<feature type="transmembrane region" description="Helical" evidence="2">
    <location>
        <begin position="173"/>
        <end position="195"/>
    </location>
</feature>
<dbReference type="OrthoDB" id="6499973at2759"/>
<feature type="transmembrane region" description="Helical" evidence="2">
    <location>
        <begin position="202"/>
        <end position="221"/>
    </location>
</feature>
<protein>
    <recommendedName>
        <fullName evidence="5">Major facilitator superfamily (MFS) profile domain-containing protein</fullName>
    </recommendedName>
</protein>
<keyword evidence="2" id="KW-0812">Transmembrane</keyword>
<evidence type="ECO:0000256" key="1">
    <source>
        <dbReference type="SAM" id="MobiDB-lite"/>
    </source>
</evidence>
<dbReference type="InterPro" id="IPR011701">
    <property type="entry name" value="MFS"/>
</dbReference>
<dbReference type="Proteomes" id="UP000053766">
    <property type="component" value="Unassembled WGS sequence"/>
</dbReference>
<keyword evidence="4" id="KW-1185">Reference proteome</keyword>
<evidence type="ECO:0000313" key="3">
    <source>
        <dbReference type="EMBL" id="KJH47564.1"/>
    </source>
</evidence>
<keyword evidence="2" id="KW-0472">Membrane</keyword>
<feature type="region of interest" description="Disordered" evidence="1">
    <location>
        <begin position="371"/>
        <end position="396"/>
    </location>
</feature>
<reference evidence="4" key="2">
    <citation type="journal article" date="2016" name="Sci. Rep.">
        <title>Dictyocaulus viviparus genome, variome and transcriptome elucidate lungworm biology and support future intervention.</title>
        <authorList>
            <person name="McNulty S.N."/>
            <person name="Strube C."/>
            <person name="Rosa B.A."/>
            <person name="Martin J.C."/>
            <person name="Tyagi R."/>
            <person name="Choi Y.J."/>
            <person name="Wang Q."/>
            <person name="Hallsworth Pepin K."/>
            <person name="Zhang X."/>
            <person name="Ozersky P."/>
            <person name="Wilson R.K."/>
            <person name="Sternberg P.W."/>
            <person name="Gasser R.B."/>
            <person name="Mitreva M."/>
        </authorList>
    </citation>
    <scope>NUCLEOTIDE SEQUENCE [LARGE SCALE GENOMIC DNA]</scope>
    <source>
        <strain evidence="4">HannoverDv2000</strain>
    </source>
</reference>
<dbReference type="Gene3D" id="1.20.1250.20">
    <property type="entry name" value="MFS general substrate transporter like domains"/>
    <property type="match status" value="1"/>
</dbReference>
<evidence type="ECO:0008006" key="5">
    <source>
        <dbReference type="Google" id="ProtNLM"/>
    </source>
</evidence>
<feature type="compositionally biased region" description="Polar residues" evidence="1">
    <location>
        <begin position="382"/>
        <end position="396"/>
    </location>
</feature>
<proteinExistence type="predicted"/>
<feature type="transmembrane region" description="Helical" evidence="2">
    <location>
        <begin position="127"/>
        <end position="149"/>
    </location>
</feature>
<sequence>MRDLEISGMRLSSSVSTEWNVVISEPGSPDVEEKMYGSYNHDQEAESPRVYFDDDESGSLEGMNRDFDYSSLSINLQSGADVTAQLIPVPPDGGYGWIIVLAAFFSNLIVDGVCTSFTEFKNSYSQYFHASDAATALIGSLLIGVYLLVEKLIDFSLGPVVGGLVNKYGARKVVVTGGIGFGMIYLPAIVAVGYYFESKRAIATGIAVAGSGVGTMIMPFITDYCITSQSNHFYFGNRVGSSNIQDDIFPEFGWKYTVWILAVIVFLCALFGILYRPLKAPSILQKDQELIPLRAALRKMSEADEENRAISQMSSDQDSPVKRYSRIEAENVHDDPVMARLRNALSECENDNDTSPSTPVRQPLSPVLENAMSKNRAGSAYQAPTTTSTRSRKQTLTSGMASQGYYSYIKA</sequence>